<dbReference type="InterPro" id="IPR017853">
    <property type="entry name" value="GH"/>
</dbReference>
<dbReference type="PANTHER" id="PTHR42715">
    <property type="entry name" value="BETA-GLUCOSIDASE"/>
    <property type="match status" value="1"/>
</dbReference>
<dbReference type="EC" id="3.2.1.21" evidence="5"/>
<dbReference type="InterPro" id="IPR002772">
    <property type="entry name" value="Glyco_hydro_3_C"/>
</dbReference>
<dbReference type="GO" id="GO:0008422">
    <property type="term" value="F:beta-glucosidase activity"/>
    <property type="evidence" value="ECO:0007669"/>
    <property type="project" value="UniProtKB-EC"/>
</dbReference>
<gene>
    <name evidence="5" type="primary">bglB_3</name>
    <name evidence="5" type="ORF">ERS417307_01140</name>
</gene>
<dbReference type="InterPro" id="IPR001764">
    <property type="entry name" value="Glyco_hydro_3_N"/>
</dbReference>
<keyword evidence="2 5" id="KW-0378">Hydrolase</keyword>
<dbReference type="InterPro" id="IPR036962">
    <property type="entry name" value="Glyco_hydro_3_N_sf"/>
</dbReference>
<dbReference type="InterPro" id="IPR026891">
    <property type="entry name" value="Fn3-like"/>
</dbReference>
<dbReference type="PANTHER" id="PTHR42715:SF10">
    <property type="entry name" value="BETA-GLUCOSIDASE"/>
    <property type="match status" value="1"/>
</dbReference>
<dbReference type="SUPFAM" id="SSF52279">
    <property type="entry name" value="Beta-D-glucan exohydrolase, C-terminal domain"/>
    <property type="match status" value="1"/>
</dbReference>
<dbReference type="InterPro" id="IPR050288">
    <property type="entry name" value="Cellulose_deg_GH3"/>
</dbReference>
<feature type="signal peptide" evidence="3">
    <location>
        <begin position="1"/>
        <end position="19"/>
    </location>
</feature>
<sequence>MKRFLTPLFTFCVALAVNAQPVPTTGSPVLRADNIDEVVSALTLEEKVHLVIGCGMSMGSDSKFPGTAGRTYDIPRLGIPSAFLADGPHRLAMASKREFDSRTYHATEFPSSTTVAATFDPDAAYHVGRALGTEVKDYGMDVLLAPGVNLMRNALCGRNHEYYAEDPVLVGKIAAAYINGIQSEGTGTCLKHFAVNNQETNRNNNDSRLTQRPLRELYLKCFEIAVKEAQPWSVMTAYNKVNGKYTCEDRELTEDILRDEWGFKGLVMSDWNAGKDAVTSIAAGNDMLQPGQERQYNAILEAVKNGTLDEALLNLSVKRVLEFVVKSHTFSGYNYPNETDLKAHAQVDRQIGAEGIVLLDNKNALPMAAGIRKVALYGTTSYDMVPAGMGFGSTGFGYYTVSMVEGLRNAGYTVDKDLLNRYKKHMADEQKRLFPHGRPPFAFTPLPRAEEFLPTAEELAAQVKANDIAVLTLGRVSGEGCDRRVEDFLLKENELALIKQVSAAYRAAGKKLVVVLNICSPVETASWKELADALVCAFQPGQEVGNCIADVLTGKVNPSGKLPMTFAVKYGDAPSDANFPFDYEFKMPSFAMGTGMNFKSDKKEEKPKEPERNVDFTLYEEGIYVGYRYFDTFGKEVSYPFGHGLSYTTFEYAVEEAAIDGDRCRMKVSVKNTGKVAGREAVQLYVKAPEGGMDKPAKELKAFGKTRLLKPGESQTLTLEWNVMDMASFNEKSSSWELAKGEYQWMAAASSADVRCTTVQKVAKARKQKVHDAMRAQVPVAVHPMVKR</sequence>
<evidence type="ECO:0000259" key="4">
    <source>
        <dbReference type="SMART" id="SM01217"/>
    </source>
</evidence>
<keyword evidence="3" id="KW-0732">Signal</keyword>
<dbReference type="InterPro" id="IPR036881">
    <property type="entry name" value="Glyco_hydro_3_C_sf"/>
</dbReference>
<dbReference type="SMART" id="SM01217">
    <property type="entry name" value="Fn3_like"/>
    <property type="match status" value="1"/>
</dbReference>
<dbReference type="Gene3D" id="3.20.20.300">
    <property type="entry name" value="Glycoside hydrolase, family 3, N-terminal domain"/>
    <property type="match status" value="1"/>
</dbReference>
<evidence type="ECO:0000256" key="3">
    <source>
        <dbReference type="SAM" id="SignalP"/>
    </source>
</evidence>
<comment type="similarity">
    <text evidence="1">Belongs to the glycosyl hydrolase 3 family.</text>
</comment>
<evidence type="ECO:0000313" key="5">
    <source>
        <dbReference type="EMBL" id="CUO18595.1"/>
    </source>
</evidence>
<dbReference type="AlphaFoldDB" id="A0A174D3G3"/>
<dbReference type="RefSeq" id="WP_057087447.1">
    <property type="nucleotide sequence ID" value="NZ_CYZF01000003.1"/>
</dbReference>
<dbReference type="Pfam" id="PF00933">
    <property type="entry name" value="Glyco_hydro_3"/>
    <property type="match status" value="1"/>
</dbReference>
<evidence type="ECO:0000313" key="6">
    <source>
        <dbReference type="Proteomes" id="UP000095419"/>
    </source>
</evidence>
<feature type="chain" id="PRO_5008019686" evidence="3">
    <location>
        <begin position="20"/>
        <end position="788"/>
    </location>
</feature>
<feature type="domain" description="Fibronectin type III-like" evidence="4">
    <location>
        <begin position="680"/>
        <end position="751"/>
    </location>
</feature>
<accession>A0A174D3G3</accession>
<dbReference type="SUPFAM" id="SSF51445">
    <property type="entry name" value="(Trans)glycosidases"/>
    <property type="match status" value="1"/>
</dbReference>
<dbReference type="Proteomes" id="UP000095419">
    <property type="component" value="Unassembled WGS sequence"/>
</dbReference>
<dbReference type="EMBL" id="CYZF01000003">
    <property type="protein sequence ID" value="CUO18595.1"/>
    <property type="molecule type" value="Genomic_DNA"/>
</dbReference>
<dbReference type="Gene3D" id="3.40.50.1700">
    <property type="entry name" value="Glycoside hydrolase family 3 C-terminal domain"/>
    <property type="match status" value="1"/>
</dbReference>
<organism evidence="5 6">
    <name type="scientific">Bacteroides uniformis</name>
    <dbReference type="NCBI Taxonomy" id="820"/>
    <lineage>
        <taxon>Bacteria</taxon>
        <taxon>Pseudomonadati</taxon>
        <taxon>Bacteroidota</taxon>
        <taxon>Bacteroidia</taxon>
        <taxon>Bacteroidales</taxon>
        <taxon>Bacteroidaceae</taxon>
        <taxon>Bacteroides</taxon>
    </lineage>
</organism>
<dbReference type="Gene3D" id="2.60.40.10">
    <property type="entry name" value="Immunoglobulins"/>
    <property type="match status" value="1"/>
</dbReference>
<dbReference type="PRINTS" id="PR00133">
    <property type="entry name" value="GLHYDRLASE3"/>
</dbReference>
<name>A0A174D3G3_BACUN</name>
<dbReference type="GO" id="GO:0005975">
    <property type="term" value="P:carbohydrate metabolic process"/>
    <property type="evidence" value="ECO:0007669"/>
    <property type="project" value="InterPro"/>
</dbReference>
<proteinExistence type="inferred from homology"/>
<evidence type="ECO:0000256" key="2">
    <source>
        <dbReference type="ARBA" id="ARBA00022801"/>
    </source>
</evidence>
<keyword evidence="5" id="KW-0326">Glycosidase</keyword>
<evidence type="ECO:0000256" key="1">
    <source>
        <dbReference type="ARBA" id="ARBA00005336"/>
    </source>
</evidence>
<dbReference type="InterPro" id="IPR013783">
    <property type="entry name" value="Ig-like_fold"/>
</dbReference>
<reference evidence="5 6" key="1">
    <citation type="submission" date="2015-09" db="EMBL/GenBank/DDBJ databases">
        <authorList>
            <consortium name="Pathogen Informatics"/>
        </authorList>
    </citation>
    <scope>NUCLEOTIDE SEQUENCE [LARGE SCALE GENOMIC DNA]</scope>
    <source>
        <strain evidence="5 6">2789STDY5608791</strain>
    </source>
</reference>
<dbReference type="Pfam" id="PF01915">
    <property type="entry name" value="Glyco_hydro_3_C"/>
    <property type="match status" value="1"/>
</dbReference>
<dbReference type="Pfam" id="PF14310">
    <property type="entry name" value="Fn3-like"/>
    <property type="match status" value="1"/>
</dbReference>
<protein>
    <submittedName>
        <fullName evidence="5">Beta-glucosidase</fullName>
        <ecNumber evidence="5">3.2.1.21</ecNumber>
    </submittedName>
</protein>